<feature type="modified residue" description="4-aspartylphosphate" evidence="6">
    <location>
        <position position="60"/>
    </location>
</feature>
<keyword evidence="4" id="KW-0238">DNA-binding</keyword>
<dbReference type="Proteomes" id="UP000268094">
    <property type="component" value="Unassembled WGS sequence"/>
</dbReference>
<comment type="caution">
    <text evidence="8">The sequence shown here is derived from an EMBL/GenBank/DDBJ whole genome shotgun (WGS) entry which is preliminary data.</text>
</comment>
<dbReference type="PRINTS" id="PR01590">
    <property type="entry name" value="HTHFIS"/>
</dbReference>
<dbReference type="GO" id="GO:0006355">
    <property type="term" value="P:regulation of DNA-templated transcription"/>
    <property type="evidence" value="ECO:0007669"/>
    <property type="project" value="TreeGrafter"/>
</dbReference>
<evidence type="ECO:0000256" key="1">
    <source>
        <dbReference type="ARBA" id="ARBA00022553"/>
    </source>
</evidence>
<keyword evidence="1 6" id="KW-0597">Phosphoprotein</keyword>
<dbReference type="AlphaFoldDB" id="A0A3A8IQ04"/>
<keyword evidence="5" id="KW-0804">Transcription</keyword>
<dbReference type="EMBL" id="RAVZ01000131">
    <property type="protein sequence ID" value="RKG85527.1"/>
    <property type="molecule type" value="Genomic_DNA"/>
</dbReference>
<dbReference type="Pfam" id="PF00072">
    <property type="entry name" value="Response_reg"/>
    <property type="match status" value="1"/>
</dbReference>
<dbReference type="CDD" id="cd17563">
    <property type="entry name" value="REC_RegA-like"/>
    <property type="match status" value="1"/>
</dbReference>
<dbReference type="OrthoDB" id="9788090at2"/>
<dbReference type="SUPFAM" id="SSF46689">
    <property type="entry name" value="Homeodomain-like"/>
    <property type="match status" value="1"/>
</dbReference>
<keyword evidence="3" id="KW-0805">Transcription regulation</keyword>
<feature type="domain" description="Response regulatory" evidence="7">
    <location>
        <begin position="11"/>
        <end position="125"/>
    </location>
</feature>
<name>A0A3A8IQ04_9BACT</name>
<dbReference type="SMART" id="SM00448">
    <property type="entry name" value="REC"/>
    <property type="match status" value="1"/>
</dbReference>
<dbReference type="SUPFAM" id="SSF52172">
    <property type="entry name" value="CheY-like"/>
    <property type="match status" value="1"/>
</dbReference>
<gene>
    <name evidence="8" type="ORF">D7V88_19660</name>
</gene>
<dbReference type="InterPro" id="IPR011006">
    <property type="entry name" value="CheY-like_superfamily"/>
</dbReference>
<dbReference type="Pfam" id="PF02954">
    <property type="entry name" value="HTH_8"/>
    <property type="match status" value="1"/>
</dbReference>
<dbReference type="GO" id="GO:0032993">
    <property type="term" value="C:protein-DNA complex"/>
    <property type="evidence" value="ECO:0007669"/>
    <property type="project" value="TreeGrafter"/>
</dbReference>
<evidence type="ECO:0000256" key="4">
    <source>
        <dbReference type="ARBA" id="ARBA00023125"/>
    </source>
</evidence>
<evidence type="ECO:0000313" key="8">
    <source>
        <dbReference type="EMBL" id="RKG85527.1"/>
    </source>
</evidence>
<dbReference type="InterPro" id="IPR009057">
    <property type="entry name" value="Homeodomain-like_sf"/>
</dbReference>
<dbReference type="InterPro" id="IPR002197">
    <property type="entry name" value="HTH_Fis"/>
</dbReference>
<sequence length="185" mass="20162">MSTTVVDHRPSLLLVDDDATLRERLARAFRERGWDVTTAGHHEEAMAAAGRESPEYAVVDLRMPGHSGLELVRDLLAVDASTRIIVLTGYGSISTTVDAIRLGAVNYLPKPADADDILAAFARAAEEPSVAAPETLQAPSLARAEWEHIHRVLADSAGNISEAARKLGIHRRSLQRKLQKYPPSR</sequence>
<accession>A0A3A8IQ04</accession>
<dbReference type="GO" id="GO:0000156">
    <property type="term" value="F:phosphorelay response regulator activity"/>
    <property type="evidence" value="ECO:0007669"/>
    <property type="project" value="TreeGrafter"/>
</dbReference>
<dbReference type="GO" id="GO:0000976">
    <property type="term" value="F:transcription cis-regulatory region binding"/>
    <property type="evidence" value="ECO:0007669"/>
    <property type="project" value="TreeGrafter"/>
</dbReference>
<proteinExistence type="predicted"/>
<dbReference type="PANTHER" id="PTHR48111:SF1">
    <property type="entry name" value="TWO-COMPONENT RESPONSE REGULATOR ORR33"/>
    <property type="match status" value="1"/>
</dbReference>
<keyword evidence="2" id="KW-0902">Two-component regulatory system</keyword>
<dbReference type="InterPro" id="IPR001789">
    <property type="entry name" value="Sig_transdc_resp-reg_receiver"/>
</dbReference>
<protein>
    <submittedName>
        <fullName evidence="8">Response regulator</fullName>
    </submittedName>
</protein>
<evidence type="ECO:0000256" key="5">
    <source>
        <dbReference type="ARBA" id="ARBA00023163"/>
    </source>
</evidence>
<evidence type="ECO:0000256" key="3">
    <source>
        <dbReference type="ARBA" id="ARBA00023015"/>
    </source>
</evidence>
<evidence type="ECO:0000256" key="2">
    <source>
        <dbReference type="ARBA" id="ARBA00023012"/>
    </source>
</evidence>
<evidence type="ECO:0000259" key="7">
    <source>
        <dbReference type="PROSITE" id="PS50110"/>
    </source>
</evidence>
<dbReference type="PANTHER" id="PTHR48111">
    <property type="entry name" value="REGULATOR OF RPOS"/>
    <property type="match status" value="1"/>
</dbReference>
<organism evidence="8 9">
    <name type="scientific">Corallococcus terminator</name>
    <dbReference type="NCBI Taxonomy" id="2316733"/>
    <lineage>
        <taxon>Bacteria</taxon>
        <taxon>Pseudomonadati</taxon>
        <taxon>Myxococcota</taxon>
        <taxon>Myxococcia</taxon>
        <taxon>Myxococcales</taxon>
        <taxon>Cystobacterineae</taxon>
        <taxon>Myxococcaceae</taxon>
        <taxon>Corallococcus</taxon>
    </lineage>
</organism>
<evidence type="ECO:0000313" key="9">
    <source>
        <dbReference type="Proteomes" id="UP000268094"/>
    </source>
</evidence>
<dbReference type="RefSeq" id="WP_120533055.1">
    <property type="nucleotide sequence ID" value="NZ_RAVZ01000131.1"/>
</dbReference>
<keyword evidence="9" id="KW-1185">Reference proteome</keyword>
<dbReference type="GO" id="GO:0005829">
    <property type="term" value="C:cytosol"/>
    <property type="evidence" value="ECO:0007669"/>
    <property type="project" value="TreeGrafter"/>
</dbReference>
<dbReference type="Gene3D" id="3.40.50.2300">
    <property type="match status" value="1"/>
</dbReference>
<dbReference type="Gene3D" id="1.10.10.60">
    <property type="entry name" value="Homeodomain-like"/>
    <property type="match status" value="1"/>
</dbReference>
<evidence type="ECO:0000256" key="6">
    <source>
        <dbReference type="PROSITE-ProRule" id="PRU00169"/>
    </source>
</evidence>
<dbReference type="PROSITE" id="PS50110">
    <property type="entry name" value="RESPONSE_REGULATORY"/>
    <property type="match status" value="1"/>
</dbReference>
<dbReference type="InterPro" id="IPR039420">
    <property type="entry name" value="WalR-like"/>
</dbReference>
<reference evidence="9" key="1">
    <citation type="submission" date="2018-09" db="EMBL/GenBank/DDBJ databases">
        <authorList>
            <person name="Livingstone P.G."/>
            <person name="Whitworth D.E."/>
        </authorList>
    </citation>
    <scope>NUCLEOTIDE SEQUENCE [LARGE SCALE GENOMIC DNA]</scope>
    <source>
        <strain evidence="9">CA054A</strain>
    </source>
</reference>